<feature type="compositionally biased region" description="Basic residues" evidence="8">
    <location>
        <begin position="317"/>
        <end position="326"/>
    </location>
</feature>
<comment type="function">
    <text evidence="7">Component of the SMC5-SMC6 complex, that promotes sister chromatid alignment after DNA damage and facilitates double-stranded DNA breaks (DSBs) repair via homologous recombination between sister chromatids.</text>
</comment>
<keyword evidence="4 7" id="KW-0233">DNA recombination</keyword>
<evidence type="ECO:0000313" key="12">
    <source>
        <dbReference type="Proteomes" id="UP000799444"/>
    </source>
</evidence>
<accession>A0A9P4QVX4</accession>
<name>A0A9P4QVX4_9PLEO</name>
<dbReference type="GO" id="GO:0006281">
    <property type="term" value="P:DNA repair"/>
    <property type="evidence" value="ECO:0007669"/>
    <property type="project" value="UniProtKB-UniRule"/>
</dbReference>
<comment type="subcellular location">
    <subcellularLocation>
        <location evidence="1 7">Nucleus</location>
    </subcellularLocation>
</comment>
<dbReference type="OrthoDB" id="361242at2759"/>
<dbReference type="GO" id="GO:0006310">
    <property type="term" value="P:DNA recombination"/>
    <property type="evidence" value="ECO:0007669"/>
    <property type="project" value="UniProtKB-UniRule"/>
</dbReference>
<evidence type="ECO:0000256" key="1">
    <source>
        <dbReference type="ARBA" id="ARBA00004123"/>
    </source>
</evidence>
<keyword evidence="12" id="KW-1185">Reference proteome</keyword>
<evidence type="ECO:0000256" key="3">
    <source>
        <dbReference type="ARBA" id="ARBA00022763"/>
    </source>
</evidence>
<evidence type="ECO:0000256" key="4">
    <source>
        <dbReference type="ARBA" id="ARBA00023172"/>
    </source>
</evidence>
<feature type="region of interest" description="Disordered" evidence="8">
    <location>
        <begin position="317"/>
        <end position="348"/>
    </location>
</feature>
<evidence type="ECO:0000256" key="8">
    <source>
        <dbReference type="SAM" id="MobiDB-lite"/>
    </source>
</evidence>
<dbReference type="GO" id="GO:0030915">
    <property type="term" value="C:Smc5-Smc6 complex"/>
    <property type="evidence" value="ECO:0007669"/>
    <property type="project" value="UniProtKB-UniRule"/>
</dbReference>
<evidence type="ECO:0000256" key="7">
    <source>
        <dbReference type="RuleBase" id="RU365071"/>
    </source>
</evidence>
<feature type="compositionally biased region" description="Polar residues" evidence="8">
    <location>
        <begin position="59"/>
        <end position="69"/>
    </location>
</feature>
<evidence type="ECO:0000256" key="6">
    <source>
        <dbReference type="ARBA" id="ARBA00023242"/>
    </source>
</evidence>
<dbReference type="GO" id="GO:0005634">
    <property type="term" value="C:nucleus"/>
    <property type="evidence" value="ECO:0007669"/>
    <property type="project" value="UniProtKB-SubCell"/>
</dbReference>
<feature type="compositionally biased region" description="Polar residues" evidence="8">
    <location>
        <begin position="28"/>
        <end position="52"/>
    </location>
</feature>
<dbReference type="PANTHER" id="PTHR16140:SF0">
    <property type="entry name" value="NON-STRUCTURAL MAINTENANCE OF CHROMOSOMES ELEMENT 4"/>
    <property type="match status" value="1"/>
</dbReference>
<dbReference type="InterPro" id="IPR027786">
    <property type="entry name" value="Nse4/EID"/>
</dbReference>
<comment type="similarity">
    <text evidence="2 7">Belongs to the NSE4 family.</text>
</comment>
<sequence length="516" mass="57824">MARLATAASATPGRASTIDSLYRDPTPHFSNHAATRESTYSVMSPAPSISQASDKENQEPVSRGNTPQPTKRKQTMASARLPTPRSGPSSSANANKRRRISDRNDTLSVCEDEDEVEGLQQAKEFIPSTVNYNEDESNTATRYYDPDQNPELRRELRARIRHNQREMEDNRDELVKPGNNLLLQHLKKQDNLMHKVKQTADAALDSRAMVLGSDLAAKKLANSLHGNAATGLDLDQFVSKAIFFMNSGGDRDQELVVGSSRGTQSRRQAAIDREDDEDDTGDGLDWAVLGRLAAFPCAKRPPVPTFLLGPLSVQKKARATQRRQARSQRQPLGPATRPQELQHSDLKQNENSNLTYLVKNIKSLLETHIETGSEKVDNELQQIPEGEVDSDDLYAALRRQRIAQSPDEEACVSLFDFVVNPRSFGQTVENLFYISFLIREGNVRVNMDKDGLPLLIPSRPHTLQEQREQNVQKHQAIFSIDWPTWQTLIKAFDIEEPLIPHRVSEDTNVSGNAWYG</sequence>
<dbReference type="Proteomes" id="UP000799444">
    <property type="component" value="Unassembled WGS sequence"/>
</dbReference>
<feature type="region of interest" description="Disordered" evidence="8">
    <location>
        <begin position="254"/>
        <end position="280"/>
    </location>
</feature>
<organism evidence="11 12">
    <name type="scientific">Polyplosphaeria fusca</name>
    <dbReference type="NCBI Taxonomy" id="682080"/>
    <lineage>
        <taxon>Eukaryota</taxon>
        <taxon>Fungi</taxon>
        <taxon>Dikarya</taxon>
        <taxon>Ascomycota</taxon>
        <taxon>Pezizomycotina</taxon>
        <taxon>Dothideomycetes</taxon>
        <taxon>Pleosporomycetidae</taxon>
        <taxon>Pleosporales</taxon>
        <taxon>Tetraplosphaeriaceae</taxon>
        <taxon>Polyplosphaeria</taxon>
    </lineage>
</organism>
<feature type="domain" description="Non-structural maintenance of chromosome element 4 C-terminal" evidence="9">
    <location>
        <begin position="412"/>
        <end position="499"/>
    </location>
</feature>
<keyword evidence="6 7" id="KW-0539">Nucleus</keyword>
<feature type="domain" description="Nse4/EID protein Nse3/MAGE-binding" evidence="10">
    <location>
        <begin position="205"/>
        <end position="248"/>
    </location>
</feature>
<gene>
    <name evidence="11" type="ORF">EJ04DRAFT_536231</name>
</gene>
<comment type="subunit">
    <text evidence="7">Component of the SMC5-SMC6 complex.</text>
</comment>
<reference evidence="11" key="1">
    <citation type="journal article" date="2020" name="Stud. Mycol.">
        <title>101 Dothideomycetes genomes: a test case for predicting lifestyles and emergence of pathogens.</title>
        <authorList>
            <person name="Haridas S."/>
            <person name="Albert R."/>
            <person name="Binder M."/>
            <person name="Bloem J."/>
            <person name="Labutti K."/>
            <person name="Salamov A."/>
            <person name="Andreopoulos B."/>
            <person name="Baker S."/>
            <person name="Barry K."/>
            <person name="Bills G."/>
            <person name="Bluhm B."/>
            <person name="Cannon C."/>
            <person name="Castanera R."/>
            <person name="Culley D."/>
            <person name="Daum C."/>
            <person name="Ezra D."/>
            <person name="Gonzalez J."/>
            <person name="Henrissat B."/>
            <person name="Kuo A."/>
            <person name="Liang C."/>
            <person name="Lipzen A."/>
            <person name="Lutzoni F."/>
            <person name="Magnuson J."/>
            <person name="Mondo S."/>
            <person name="Nolan M."/>
            <person name="Ohm R."/>
            <person name="Pangilinan J."/>
            <person name="Park H.-J."/>
            <person name="Ramirez L."/>
            <person name="Alfaro M."/>
            <person name="Sun H."/>
            <person name="Tritt A."/>
            <person name="Yoshinaga Y."/>
            <person name="Zwiers L.-H."/>
            <person name="Turgeon B."/>
            <person name="Goodwin S."/>
            <person name="Spatafora J."/>
            <person name="Crous P."/>
            <person name="Grigoriev I."/>
        </authorList>
    </citation>
    <scope>NUCLEOTIDE SEQUENCE</scope>
    <source>
        <strain evidence="11">CBS 125425</strain>
    </source>
</reference>
<evidence type="ECO:0000256" key="5">
    <source>
        <dbReference type="ARBA" id="ARBA00023204"/>
    </source>
</evidence>
<dbReference type="EMBL" id="ML996183">
    <property type="protein sequence ID" value="KAF2732079.1"/>
    <property type="molecule type" value="Genomic_DNA"/>
</dbReference>
<proteinExistence type="inferred from homology"/>
<comment type="caution">
    <text evidence="11">The sequence shown here is derived from an EMBL/GenBank/DDBJ whole genome shotgun (WGS) entry which is preliminary data.</text>
</comment>
<dbReference type="Pfam" id="PF15412">
    <property type="entry name" value="Nse4-Nse3_bdg"/>
    <property type="match status" value="1"/>
</dbReference>
<protein>
    <recommendedName>
        <fullName evidence="7">Non-structural maintenance of chromosomes element 4</fullName>
    </recommendedName>
</protein>
<dbReference type="Pfam" id="PF08743">
    <property type="entry name" value="Nse4_C"/>
    <property type="match status" value="1"/>
</dbReference>
<evidence type="ECO:0000313" key="11">
    <source>
        <dbReference type="EMBL" id="KAF2732079.1"/>
    </source>
</evidence>
<evidence type="ECO:0000259" key="10">
    <source>
        <dbReference type="Pfam" id="PF15412"/>
    </source>
</evidence>
<dbReference type="PANTHER" id="PTHR16140">
    <property type="entry name" value="NON-STRUCTURAL MAINTENANCE OF CHROMOSOMES ELEMENT 4"/>
    <property type="match status" value="1"/>
</dbReference>
<evidence type="ECO:0000259" key="9">
    <source>
        <dbReference type="Pfam" id="PF08743"/>
    </source>
</evidence>
<keyword evidence="3 7" id="KW-0227">DNA damage</keyword>
<dbReference type="AlphaFoldDB" id="A0A9P4QVX4"/>
<evidence type="ECO:0000256" key="2">
    <source>
        <dbReference type="ARBA" id="ARBA00008997"/>
    </source>
</evidence>
<dbReference type="InterPro" id="IPR029225">
    <property type="entry name" value="Nse4_Nse3-bd"/>
</dbReference>
<keyword evidence="5 7" id="KW-0234">DNA repair</keyword>
<dbReference type="InterPro" id="IPR014854">
    <property type="entry name" value="Nse4_C"/>
</dbReference>
<feature type="region of interest" description="Disordered" evidence="8">
    <location>
        <begin position="1"/>
        <end position="114"/>
    </location>
</feature>